<protein>
    <submittedName>
        <fullName evidence="2">Uncharacterized protein</fullName>
    </submittedName>
</protein>
<dbReference type="Proteomes" id="UP000028725">
    <property type="component" value="Unassembled WGS sequence"/>
</dbReference>
<proteinExistence type="predicted"/>
<evidence type="ECO:0000313" key="2">
    <source>
        <dbReference type="EMBL" id="KFE64695.1"/>
    </source>
</evidence>
<gene>
    <name evidence="2" type="ORF">DB31_1713</name>
</gene>
<evidence type="ECO:0000313" key="3">
    <source>
        <dbReference type="Proteomes" id="UP000028725"/>
    </source>
</evidence>
<evidence type="ECO:0000256" key="1">
    <source>
        <dbReference type="SAM" id="MobiDB-lite"/>
    </source>
</evidence>
<feature type="region of interest" description="Disordered" evidence="1">
    <location>
        <begin position="1"/>
        <end position="79"/>
    </location>
</feature>
<feature type="compositionally biased region" description="Basic residues" evidence="1">
    <location>
        <begin position="11"/>
        <end position="24"/>
    </location>
</feature>
<keyword evidence="3" id="KW-1185">Reference proteome</keyword>
<sequence>MLAAGQLSDHRIRHLQTRIGRRRGGSQESGDSQQGKDGREGKSHGPTVPKPPRNAPKVLTALLQSGEDPRLGGNQPPCN</sequence>
<comment type="caution">
    <text evidence="2">The sequence shown here is derived from an EMBL/GenBank/DDBJ whole genome shotgun (WGS) entry which is preliminary data.</text>
</comment>
<organism evidence="2 3">
    <name type="scientific">Hyalangium minutum</name>
    <dbReference type="NCBI Taxonomy" id="394096"/>
    <lineage>
        <taxon>Bacteria</taxon>
        <taxon>Pseudomonadati</taxon>
        <taxon>Myxococcota</taxon>
        <taxon>Myxococcia</taxon>
        <taxon>Myxococcales</taxon>
        <taxon>Cystobacterineae</taxon>
        <taxon>Archangiaceae</taxon>
        <taxon>Hyalangium</taxon>
    </lineage>
</organism>
<dbReference type="PATRIC" id="fig|394096.3.peg.6049"/>
<accession>A0A085WAI2</accession>
<dbReference type="AlphaFoldDB" id="A0A085WAI2"/>
<reference evidence="2 3" key="1">
    <citation type="submission" date="2014-04" db="EMBL/GenBank/DDBJ databases">
        <title>Genome assembly of Hyalangium minutum DSM 14724.</title>
        <authorList>
            <person name="Sharma G."/>
            <person name="Subramanian S."/>
        </authorList>
    </citation>
    <scope>NUCLEOTIDE SEQUENCE [LARGE SCALE GENOMIC DNA]</scope>
    <source>
        <strain evidence="2 3">DSM 14724</strain>
    </source>
</reference>
<name>A0A085WAI2_9BACT</name>
<feature type="compositionally biased region" description="Basic and acidic residues" evidence="1">
    <location>
        <begin position="34"/>
        <end position="43"/>
    </location>
</feature>
<dbReference type="EMBL" id="JMCB01000013">
    <property type="protein sequence ID" value="KFE64695.1"/>
    <property type="molecule type" value="Genomic_DNA"/>
</dbReference>